<protein>
    <submittedName>
        <fullName evidence="2">Uncharacterized protein</fullName>
    </submittedName>
</protein>
<dbReference type="Proteomes" id="UP000662931">
    <property type="component" value="Chromosome 4"/>
</dbReference>
<dbReference type="OrthoDB" id="4086742at2759"/>
<reference evidence="2" key="1">
    <citation type="submission" date="2020-10" db="EMBL/GenBank/DDBJ databases">
        <authorList>
            <person name="Roach M.J.R."/>
        </authorList>
    </citation>
    <scope>NUCLEOTIDE SEQUENCE</scope>
    <source>
        <strain evidence="2">CBS 1945</strain>
    </source>
</reference>
<organism evidence="2 3">
    <name type="scientific">Eeniella nana</name>
    <name type="common">Yeast</name>
    <name type="synonym">Brettanomyces nanus</name>
    <dbReference type="NCBI Taxonomy" id="13502"/>
    <lineage>
        <taxon>Eukaryota</taxon>
        <taxon>Fungi</taxon>
        <taxon>Dikarya</taxon>
        <taxon>Ascomycota</taxon>
        <taxon>Saccharomycotina</taxon>
        <taxon>Pichiomycetes</taxon>
        <taxon>Pichiales</taxon>
        <taxon>Pichiaceae</taxon>
        <taxon>Brettanomyces</taxon>
    </lineage>
</organism>
<gene>
    <name evidence="2" type="ORF">FOA43_004245</name>
</gene>
<dbReference type="KEGG" id="bnn:FOA43_004245"/>
<evidence type="ECO:0000313" key="3">
    <source>
        <dbReference type="Proteomes" id="UP000662931"/>
    </source>
</evidence>
<dbReference type="RefSeq" id="XP_038780416.1">
    <property type="nucleotide sequence ID" value="XM_038924488.1"/>
</dbReference>
<dbReference type="EMBL" id="CP064815">
    <property type="protein sequence ID" value="QPG76851.1"/>
    <property type="molecule type" value="Genomic_DNA"/>
</dbReference>
<feature type="region of interest" description="Disordered" evidence="1">
    <location>
        <begin position="1"/>
        <end position="28"/>
    </location>
</feature>
<keyword evidence="3" id="KW-1185">Reference proteome</keyword>
<evidence type="ECO:0000313" key="2">
    <source>
        <dbReference type="EMBL" id="QPG76851.1"/>
    </source>
</evidence>
<dbReference type="GeneID" id="62197645"/>
<feature type="compositionally biased region" description="Basic residues" evidence="1">
    <location>
        <begin position="7"/>
        <end position="28"/>
    </location>
</feature>
<sequence>MPVHSANKPKKMISRSRKGLHLNRKRAAGSRRMLEMEAANTNKLVPDTSFTLASGGMVTNRVVSKKRAKKDRRNMKYIKARNVDKSKLLVDLQAKQDNMDVDLEDDKKDTIRSALWCLAEDTTTKMFKIDASGEGTTLGGPSY</sequence>
<evidence type="ECO:0000256" key="1">
    <source>
        <dbReference type="SAM" id="MobiDB-lite"/>
    </source>
</evidence>
<name>A0A875S5E4_EENNA</name>
<proteinExistence type="predicted"/>
<accession>A0A875S5E4</accession>
<dbReference type="AlphaFoldDB" id="A0A875S5E4"/>